<feature type="transmembrane region" description="Helical" evidence="1">
    <location>
        <begin position="308"/>
        <end position="329"/>
    </location>
</feature>
<gene>
    <name evidence="3" type="ORF">GCM10009092_32850</name>
</gene>
<feature type="transmembrane region" description="Helical" evidence="1">
    <location>
        <begin position="276"/>
        <end position="296"/>
    </location>
</feature>
<feature type="transmembrane region" description="Helical" evidence="1">
    <location>
        <begin position="80"/>
        <end position="102"/>
    </location>
</feature>
<feature type="transmembrane region" description="Helical" evidence="1">
    <location>
        <begin position="12"/>
        <end position="33"/>
    </location>
</feature>
<dbReference type="InterPro" id="IPR002656">
    <property type="entry name" value="Acyl_transf_3_dom"/>
</dbReference>
<feature type="transmembrane region" description="Helical" evidence="1">
    <location>
        <begin position="158"/>
        <end position="176"/>
    </location>
</feature>
<dbReference type="EMBL" id="BAAAEI010000020">
    <property type="protein sequence ID" value="GAA0365910.1"/>
    <property type="molecule type" value="Genomic_DNA"/>
</dbReference>
<comment type="caution">
    <text evidence="3">The sequence shown here is derived from an EMBL/GenBank/DDBJ whole genome shotgun (WGS) entry which is preliminary data.</text>
</comment>
<evidence type="ECO:0000256" key="1">
    <source>
        <dbReference type="SAM" id="Phobius"/>
    </source>
</evidence>
<reference evidence="4" key="1">
    <citation type="journal article" date="2019" name="Int. J. Syst. Evol. Microbiol.">
        <title>The Global Catalogue of Microorganisms (GCM) 10K type strain sequencing project: providing services to taxonomists for standard genome sequencing and annotation.</title>
        <authorList>
            <consortium name="The Broad Institute Genomics Platform"/>
            <consortium name="The Broad Institute Genome Sequencing Center for Infectious Disease"/>
            <person name="Wu L."/>
            <person name="Ma J."/>
        </authorList>
    </citation>
    <scope>NUCLEOTIDE SEQUENCE [LARGE SCALE GENOMIC DNA]</scope>
    <source>
        <strain evidence="4">JCM 13378</strain>
    </source>
</reference>
<feature type="transmembrane region" description="Helical" evidence="1">
    <location>
        <begin position="244"/>
        <end position="264"/>
    </location>
</feature>
<proteinExistence type="predicted"/>
<feature type="transmembrane region" description="Helical" evidence="1">
    <location>
        <begin position="133"/>
        <end position="153"/>
    </location>
</feature>
<dbReference type="InterPro" id="IPR050879">
    <property type="entry name" value="Acyltransferase_3"/>
</dbReference>
<sequence length="362" mass="42016">MDKRLYEIDLYRFIASVMVLIFHYTFVGYMLGYAPDIRFDGIGEYSRYFYLGINFFFIISGFVILMSAKDGEPGKFFVSRFIRLYPAYWVGVILTGSCILYFNQSQFQASSAEIAANATMFQAAMGIKPIESAYWTLWIEMQFYLVMFALAWFGWLRFILPLIGLSLLVCTFSLFTNWGQAFDLWTNAFPHWWGYFATGCLLYLIRRDGLDLLKSSMLVLALVFVVCQNWLFTNMMEGWYGTTFNEFVIIGLNLLFLGLMLFSTLANQHPLRNARFVAWGALTYPLYLIHQNIGYMLFNAYGQHINKYLMLVVTASLMLAVAYAIHRLVERPLAPWLKKHLTAWLQDKKARESRGKGELEPQ</sequence>
<dbReference type="Proteomes" id="UP001501757">
    <property type="component" value="Unassembled WGS sequence"/>
</dbReference>
<keyword evidence="4" id="KW-1185">Reference proteome</keyword>
<name>A0ABP3HC14_9ALTE</name>
<dbReference type="GO" id="GO:0016746">
    <property type="term" value="F:acyltransferase activity"/>
    <property type="evidence" value="ECO:0007669"/>
    <property type="project" value="UniProtKB-KW"/>
</dbReference>
<keyword evidence="1" id="KW-0812">Transmembrane</keyword>
<feature type="domain" description="Acyltransferase 3" evidence="2">
    <location>
        <begin position="6"/>
        <end position="326"/>
    </location>
</feature>
<dbReference type="PANTHER" id="PTHR23028:SF53">
    <property type="entry name" value="ACYL_TRANSF_3 DOMAIN-CONTAINING PROTEIN"/>
    <property type="match status" value="1"/>
</dbReference>
<keyword evidence="3" id="KW-0012">Acyltransferase</keyword>
<keyword evidence="1" id="KW-0472">Membrane</keyword>
<evidence type="ECO:0000259" key="2">
    <source>
        <dbReference type="Pfam" id="PF01757"/>
    </source>
</evidence>
<accession>A0ABP3HC14</accession>
<dbReference type="RefSeq" id="WP_343846329.1">
    <property type="nucleotide sequence ID" value="NZ_BAAAEI010000020.1"/>
</dbReference>
<dbReference type="PANTHER" id="PTHR23028">
    <property type="entry name" value="ACETYLTRANSFERASE"/>
    <property type="match status" value="1"/>
</dbReference>
<feature type="transmembrane region" description="Helical" evidence="1">
    <location>
        <begin position="48"/>
        <end position="68"/>
    </location>
</feature>
<dbReference type="Pfam" id="PF01757">
    <property type="entry name" value="Acyl_transf_3"/>
    <property type="match status" value="1"/>
</dbReference>
<evidence type="ECO:0000313" key="4">
    <source>
        <dbReference type="Proteomes" id="UP001501757"/>
    </source>
</evidence>
<evidence type="ECO:0000313" key="3">
    <source>
        <dbReference type="EMBL" id="GAA0365910.1"/>
    </source>
</evidence>
<protein>
    <submittedName>
        <fullName evidence="3">Acyltransferase</fullName>
    </submittedName>
</protein>
<keyword evidence="1" id="KW-1133">Transmembrane helix</keyword>
<feature type="transmembrane region" description="Helical" evidence="1">
    <location>
        <begin position="212"/>
        <end position="232"/>
    </location>
</feature>
<keyword evidence="3" id="KW-0808">Transferase</keyword>
<feature type="transmembrane region" description="Helical" evidence="1">
    <location>
        <begin position="188"/>
        <end position="205"/>
    </location>
</feature>
<organism evidence="3 4">
    <name type="scientific">Bowmanella denitrificans</name>
    <dbReference type="NCBI Taxonomy" id="366582"/>
    <lineage>
        <taxon>Bacteria</taxon>
        <taxon>Pseudomonadati</taxon>
        <taxon>Pseudomonadota</taxon>
        <taxon>Gammaproteobacteria</taxon>
        <taxon>Alteromonadales</taxon>
        <taxon>Alteromonadaceae</taxon>
        <taxon>Bowmanella</taxon>
    </lineage>
</organism>